<dbReference type="PANTHER" id="PTHR21013">
    <property type="entry name" value="ATP SYNTHASE MITOCHONDRIAL F1 COMPLEX ASSEMBLY FACTOR 2/ATP12 PROTEIN, MITOCHONDRIAL PRECURSOR"/>
    <property type="match status" value="1"/>
</dbReference>
<comment type="similarity">
    <text evidence="1">Belongs to the ATP12 family.</text>
</comment>
<name>A0A2R8BXV1_9RHOB</name>
<dbReference type="InterPro" id="IPR011419">
    <property type="entry name" value="ATP12_ATP_synth-F1-assembly"/>
</dbReference>
<accession>A0A2R8BXV1</accession>
<evidence type="ECO:0008006" key="6">
    <source>
        <dbReference type="Google" id="ProtNLM"/>
    </source>
</evidence>
<dbReference type="EMBL" id="ONZF01000006">
    <property type="protein sequence ID" value="SPJ24991.1"/>
    <property type="molecule type" value="Genomic_DNA"/>
</dbReference>
<proteinExistence type="inferred from homology"/>
<evidence type="ECO:0000256" key="2">
    <source>
        <dbReference type="ARBA" id="ARBA00022946"/>
    </source>
</evidence>
<dbReference type="InterPro" id="IPR023335">
    <property type="entry name" value="ATP12_ortho_dom_sf"/>
</dbReference>
<dbReference type="SUPFAM" id="SSF160909">
    <property type="entry name" value="ATP12-like"/>
    <property type="match status" value="1"/>
</dbReference>
<dbReference type="GO" id="GO:0043461">
    <property type="term" value="P:proton-transporting ATP synthase complex assembly"/>
    <property type="evidence" value="ECO:0007669"/>
    <property type="project" value="InterPro"/>
</dbReference>
<dbReference type="Gene3D" id="3.30.2180.10">
    <property type="entry name" value="ATP12-like"/>
    <property type="match status" value="1"/>
</dbReference>
<dbReference type="Proteomes" id="UP000244912">
    <property type="component" value="Unassembled WGS sequence"/>
</dbReference>
<dbReference type="RefSeq" id="WP_108894798.1">
    <property type="nucleotide sequence ID" value="NZ_ONZF01000006.1"/>
</dbReference>
<gene>
    <name evidence="4" type="ORF">PAA8504_02834</name>
</gene>
<keyword evidence="5" id="KW-1185">Reference proteome</keyword>
<dbReference type="OrthoDB" id="9797825at2"/>
<keyword evidence="3" id="KW-0143">Chaperone</keyword>
<reference evidence="4 5" key="1">
    <citation type="submission" date="2018-03" db="EMBL/GenBank/DDBJ databases">
        <authorList>
            <person name="Keele B.F."/>
        </authorList>
    </citation>
    <scope>NUCLEOTIDE SEQUENCE [LARGE SCALE GENOMIC DNA]</scope>
    <source>
        <strain evidence="4 5">CECT 8504</strain>
    </source>
</reference>
<protein>
    <recommendedName>
        <fullName evidence="6">ATPase</fullName>
    </recommendedName>
</protein>
<dbReference type="AlphaFoldDB" id="A0A2R8BXV1"/>
<evidence type="ECO:0000256" key="3">
    <source>
        <dbReference type="ARBA" id="ARBA00023186"/>
    </source>
</evidence>
<keyword evidence="2" id="KW-0809">Transit peptide</keyword>
<dbReference type="Gene3D" id="1.10.3580.10">
    <property type="entry name" value="ATP12 ATPase"/>
    <property type="match status" value="1"/>
</dbReference>
<organism evidence="4 5">
    <name type="scientific">Palleronia abyssalis</name>
    <dbReference type="NCBI Taxonomy" id="1501240"/>
    <lineage>
        <taxon>Bacteria</taxon>
        <taxon>Pseudomonadati</taxon>
        <taxon>Pseudomonadota</taxon>
        <taxon>Alphaproteobacteria</taxon>
        <taxon>Rhodobacterales</taxon>
        <taxon>Roseobacteraceae</taxon>
        <taxon>Palleronia</taxon>
    </lineage>
</organism>
<dbReference type="PANTHER" id="PTHR21013:SF10">
    <property type="entry name" value="ATP SYNTHASE MITOCHONDRIAL F1 COMPLEX ASSEMBLY FACTOR 2"/>
    <property type="match status" value="1"/>
</dbReference>
<evidence type="ECO:0000313" key="4">
    <source>
        <dbReference type="EMBL" id="SPJ24991.1"/>
    </source>
</evidence>
<evidence type="ECO:0000256" key="1">
    <source>
        <dbReference type="ARBA" id="ARBA00008231"/>
    </source>
</evidence>
<evidence type="ECO:0000313" key="5">
    <source>
        <dbReference type="Proteomes" id="UP000244912"/>
    </source>
</evidence>
<dbReference type="Pfam" id="PF07542">
    <property type="entry name" value="ATP12"/>
    <property type="match status" value="1"/>
</dbReference>
<dbReference type="InterPro" id="IPR042272">
    <property type="entry name" value="ATP12_ATP_synth-F1-assembly_N"/>
</dbReference>
<sequence>MADWASKRFWKSAGVEAHDSGVAVRLDTRPIRTPAGAPLVLPTEALAQAIAAEWDAQSEVVDPRTMPLTRAANSALDKVAPQHTAVAELLAEYGGTDLLCYRADRPRELVAKQSQLWDPLLDWADESFGGRLRVTQGVMPIAQDPDALARLAAPMHSMSSFHLAAFHDLVAMTGSLVLGYVATNGVRSPDEVWQLSRLDEEWQADEWGHDDEAEEVAALKRQAFLDACRFWALCGAGDDPTRA</sequence>